<dbReference type="CDD" id="cd17535">
    <property type="entry name" value="REC_NarL-like"/>
    <property type="match status" value="1"/>
</dbReference>
<dbReference type="PROSITE" id="PS50043">
    <property type="entry name" value="HTH_LUXR_2"/>
    <property type="match status" value="1"/>
</dbReference>
<dbReference type="AlphaFoldDB" id="A0A0F9P927"/>
<keyword evidence="2" id="KW-0238">DNA-binding</keyword>
<evidence type="ECO:0000313" key="5">
    <source>
        <dbReference type="EMBL" id="KKN28330.1"/>
    </source>
</evidence>
<dbReference type="EMBL" id="LAZR01002572">
    <property type="protein sequence ID" value="KKN28330.1"/>
    <property type="molecule type" value="Genomic_DNA"/>
</dbReference>
<dbReference type="SUPFAM" id="SSF46894">
    <property type="entry name" value="C-terminal effector domain of the bipartite response regulators"/>
    <property type="match status" value="1"/>
</dbReference>
<name>A0A0F9P927_9ZZZZ</name>
<proteinExistence type="predicted"/>
<organism evidence="5">
    <name type="scientific">marine sediment metagenome</name>
    <dbReference type="NCBI Taxonomy" id="412755"/>
    <lineage>
        <taxon>unclassified sequences</taxon>
        <taxon>metagenomes</taxon>
        <taxon>ecological metagenomes</taxon>
    </lineage>
</organism>
<dbReference type="Gene3D" id="3.40.50.2300">
    <property type="match status" value="1"/>
</dbReference>
<dbReference type="InterPro" id="IPR011006">
    <property type="entry name" value="CheY-like_superfamily"/>
</dbReference>
<dbReference type="PROSITE" id="PS50110">
    <property type="entry name" value="RESPONSE_REGULATORY"/>
    <property type="match status" value="1"/>
</dbReference>
<feature type="domain" description="Response regulatory" evidence="4">
    <location>
        <begin position="3"/>
        <end position="119"/>
    </location>
</feature>
<dbReference type="PROSITE" id="PS00622">
    <property type="entry name" value="HTH_LUXR_1"/>
    <property type="match status" value="1"/>
</dbReference>
<dbReference type="Pfam" id="PF00196">
    <property type="entry name" value="GerE"/>
    <property type="match status" value="1"/>
</dbReference>
<feature type="domain" description="HTH luxR-type" evidence="3">
    <location>
        <begin position="141"/>
        <end position="206"/>
    </location>
</feature>
<dbReference type="GO" id="GO:0000160">
    <property type="term" value="P:phosphorelay signal transduction system"/>
    <property type="evidence" value="ECO:0007669"/>
    <property type="project" value="InterPro"/>
</dbReference>
<evidence type="ECO:0000256" key="2">
    <source>
        <dbReference type="ARBA" id="ARBA00023125"/>
    </source>
</evidence>
<dbReference type="SUPFAM" id="SSF52172">
    <property type="entry name" value="CheY-like"/>
    <property type="match status" value="1"/>
</dbReference>
<keyword evidence="1" id="KW-0597">Phosphoprotein</keyword>
<protein>
    <submittedName>
        <fullName evidence="5">Uncharacterized protein</fullName>
    </submittedName>
</protein>
<dbReference type="InterPro" id="IPR039420">
    <property type="entry name" value="WalR-like"/>
</dbReference>
<accession>A0A0F9P927</accession>
<dbReference type="PRINTS" id="PR00038">
    <property type="entry name" value="HTHLUXR"/>
</dbReference>
<dbReference type="SMART" id="SM00421">
    <property type="entry name" value="HTH_LUXR"/>
    <property type="match status" value="1"/>
</dbReference>
<comment type="caution">
    <text evidence="5">The sequence shown here is derived from an EMBL/GenBank/DDBJ whole genome shotgun (WGS) entry which is preliminary data.</text>
</comment>
<gene>
    <name evidence="5" type="ORF">LCGC14_0855260</name>
</gene>
<dbReference type="InterPro" id="IPR016032">
    <property type="entry name" value="Sig_transdc_resp-reg_C-effctor"/>
</dbReference>
<evidence type="ECO:0000259" key="4">
    <source>
        <dbReference type="PROSITE" id="PS50110"/>
    </source>
</evidence>
<sequence length="211" mass="23488">MINVMLTDDHAVVRSGLCRLLEQNQDIKVVSEAESGEQAYQYYPQFSPDVLVMDMSMPGMGGLEALRRILNRWSNARVVMFSMHENATYAIQSLTAGAMGYVAKSGNAEDLVKAVREVAQGKSFLSADMAQKVAIQSLTGDDNPTQRLTSREFEVFRLLAEGQLVEEIARRLNIGQKTVANYQTSLKQKLDIHSPVELVRLAMKYGVISQQ</sequence>
<dbReference type="GO" id="GO:0006355">
    <property type="term" value="P:regulation of DNA-templated transcription"/>
    <property type="evidence" value="ECO:0007669"/>
    <property type="project" value="InterPro"/>
</dbReference>
<dbReference type="CDD" id="cd06170">
    <property type="entry name" value="LuxR_C_like"/>
    <property type="match status" value="1"/>
</dbReference>
<dbReference type="InterPro" id="IPR001789">
    <property type="entry name" value="Sig_transdc_resp-reg_receiver"/>
</dbReference>
<dbReference type="PANTHER" id="PTHR43214">
    <property type="entry name" value="TWO-COMPONENT RESPONSE REGULATOR"/>
    <property type="match status" value="1"/>
</dbReference>
<dbReference type="SMART" id="SM00448">
    <property type="entry name" value="REC"/>
    <property type="match status" value="1"/>
</dbReference>
<reference evidence="5" key="1">
    <citation type="journal article" date="2015" name="Nature">
        <title>Complex archaea that bridge the gap between prokaryotes and eukaryotes.</title>
        <authorList>
            <person name="Spang A."/>
            <person name="Saw J.H."/>
            <person name="Jorgensen S.L."/>
            <person name="Zaremba-Niedzwiedzka K."/>
            <person name="Martijn J."/>
            <person name="Lind A.E."/>
            <person name="van Eijk R."/>
            <person name="Schleper C."/>
            <person name="Guy L."/>
            <person name="Ettema T.J."/>
        </authorList>
    </citation>
    <scope>NUCLEOTIDE SEQUENCE</scope>
</reference>
<dbReference type="InterPro" id="IPR058245">
    <property type="entry name" value="NreC/VraR/RcsB-like_REC"/>
</dbReference>
<dbReference type="GO" id="GO:0003677">
    <property type="term" value="F:DNA binding"/>
    <property type="evidence" value="ECO:0007669"/>
    <property type="project" value="UniProtKB-KW"/>
</dbReference>
<dbReference type="InterPro" id="IPR000792">
    <property type="entry name" value="Tscrpt_reg_LuxR_C"/>
</dbReference>
<dbReference type="PANTHER" id="PTHR43214:SF43">
    <property type="entry name" value="TWO-COMPONENT RESPONSE REGULATOR"/>
    <property type="match status" value="1"/>
</dbReference>
<dbReference type="Pfam" id="PF00072">
    <property type="entry name" value="Response_reg"/>
    <property type="match status" value="1"/>
</dbReference>
<evidence type="ECO:0000259" key="3">
    <source>
        <dbReference type="PROSITE" id="PS50043"/>
    </source>
</evidence>
<evidence type="ECO:0000256" key="1">
    <source>
        <dbReference type="ARBA" id="ARBA00022553"/>
    </source>
</evidence>